<reference evidence="3 4" key="1">
    <citation type="journal article" date="2021" name="Sci. Rep.">
        <title>Genome sequencing of the multicellular alga Astrephomene provides insights into convergent evolution of germ-soma differentiation.</title>
        <authorList>
            <person name="Yamashita S."/>
            <person name="Yamamoto K."/>
            <person name="Matsuzaki R."/>
            <person name="Suzuki S."/>
            <person name="Yamaguchi H."/>
            <person name="Hirooka S."/>
            <person name="Minakuchi Y."/>
            <person name="Miyagishima S."/>
            <person name="Kawachi M."/>
            <person name="Toyoda A."/>
            <person name="Nozaki H."/>
        </authorList>
    </citation>
    <scope>NUCLEOTIDE SEQUENCE [LARGE SCALE GENOMIC DNA]</scope>
    <source>
        <strain evidence="3 4">NIES-4017</strain>
    </source>
</reference>
<comment type="caution">
    <text evidence="3">The sequence shown here is derived from an EMBL/GenBank/DDBJ whole genome shotgun (WGS) entry which is preliminary data.</text>
</comment>
<protein>
    <recommendedName>
        <fullName evidence="2">DUF3730 domain-containing protein</fullName>
    </recommendedName>
</protein>
<sequence length="100" mass="10465">SAAAAATAASKLALLQLLPVMAAADPAAAPYSLRVLQPMLASEDAPEVLRCVGLKLLCDTWLMSGRGWPHVEAALNGLVRPMGREPPPSLRVTRAALLRA</sequence>
<evidence type="ECO:0000256" key="1">
    <source>
        <dbReference type="SAM" id="SignalP"/>
    </source>
</evidence>
<evidence type="ECO:0000259" key="2">
    <source>
        <dbReference type="Pfam" id="PF12530"/>
    </source>
</evidence>
<proteinExistence type="predicted"/>
<evidence type="ECO:0000313" key="3">
    <source>
        <dbReference type="EMBL" id="GFR47065.1"/>
    </source>
</evidence>
<name>A0AAD3DS54_9CHLO</name>
<dbReference type="Pfam" id="PF12530">
    <property type="entry name" value="DUF3730"/>
    <property type="match status" value="1"/>
</dbReference>
<dbReference type="InterPro" id="IPR022542">
    <property type="entry name" value="FOCAD/RST1_DUF3730"/>
</dbReference>
<dbReference type="Proteomes" id="UP001054857">
    <property type="component" value="Unassembled WGS sequence"/>
</dbReference>
<gene>
    <name evidence="3" type="ORF">Agub_g8751</name>
</gene>
<feature type="non-terminal residue" evidence="3">
    <location>
        <position position="100"/>
    </location>
</feature>
<feature type="signal peptide" evidence="1">
    <location>
        <begin position="1"/>
        <end position="24"/>
    </location>
</feature>
<accession>A0AAD3DS54</accession>
<feature type="non-terminal residue" evidence="3">
    <location>
        <position position="1"/>
    </location>
</feature>
<keyword evidence="4" id="KW-1185">Reference proteome</keyword>
<feature type="domain" description="DUF3730" evidence="2">
    <location>
        <begin position="7"/>
        <end position="76"/>
    </location>
</feature>
<keyword evidence="1" id="KW-0732">Signal</keyword>
<dbReference type="AlphaFoldDB" id="A0AAD3DS54"/>
<feature type="chain" id="PRO_5042144085" description="DUF3730 domain-containing protein" evidence="1">
    <location>
        <begin position="25"/>
        <end position="100"/>
    </location>
</feature>
<organism evidence="3 4">
    <name type="scientific">Astrephomene gubernaculifera</name>
    <dbReference type="NCBI Taxonomy" id="47775"/>
    <lineage>
        <taxon>Eukaryota</taxon>
        <taxon>Viridiplantae</taxon>
        <taxon>Chlorophyta</taxon>
        <taxon>core chlorophytes</taxon>
        <taxon>Chlorophyceae</taxon>
        <taxon>CS clade</taxon>
        <taxon>Chlamydomonadales</taxon>
        <taxon>Astrephomenaceae</taxon>
        <taxon>Astrephomene</taxon>
    </lineage>
</organism>
<dbReference type="EMBL" id="BMAR01000016">
    <property type="protein sequence ID" value="GFR47065.1"/>
    <property type="molecule type" value="Genomic_DNA"/>
</dbReference>
<evidence type="ECO:0000313" key="4">
    <source>
        <dbReference type="Proteomes" id="UP001054857"/>
    </source>
</evidence>